<evidence type="ECO:0000256" key="6">
    <source>
        <dbReference type="ARBA" id="ARBA00023136"/>
    </source>
</evidence>
<feature type="transmembrane region" description="Helical" evidence="7">
    <location>
        <begin position="64"/>
        <end position="85"/>
    </location>
</feature>
<feature type="transmembrane region" description="Helical" evidence="7">
    <location>
        <begin position="30"/>
        <end position="52"/>
    </location>
</feature>
<keyword evidence="7" id="KW-0520">NAD</keyword>
<dbReference type="InterPro" id="IPR001133">
    <property type="entry name" value="NADH_UbQ_OxRdtase_chain4L/K"/>
</dbReference>
<comment type="subunit">
    <text evidence="7">NDH-1 is composed of 14 different subunits. Subunits NuoA, H, J, K, L, M, N constitute the membrane sector of the complex.</text>
</comment>
<comment type="catalytic activity">
    <reaction evidence="7">
        <text>a quinone + NADH + 5 H(+)(in) = a quinol + NAD(+) + 4 H(+)(out)</text>
        <dbReference type="Rhea" id="RHEA:57888"/>
        <dbReference type="ChEBI" id="CHEBI:15378"/>
        <dbReference type="ChEBI" id="CHEBI:24646"/>
        <dbReference type="ChEBI" id="CHEBI:57540"/>
        <dbReference type="ChEBI" id="CHEBI:57945"/>
        <dbReference type="ChEBI" id="CHEBI:132124"/>
    </reaction>
</comment>
<keyword evidence="7" id="KW-1003">Cell membrane</keyword>
<dbReference type="EMBL" id="BAAAQN010000070">
    <property type="protein sequence ID" value="GAA2058333.1"/>
    <property type="molecule type" value="Genomic_DNA"/>
</dbReference>
<keyword evidence="10" id="KW-1185">Reference proteome</keyword>
<feature type="region of interest" description="Disordered" evidence="8">
    <location>
        <begin position="105"/>
        <end position="127"/>
    </location>
</feature>
<keyword evidence="4 7" id="KW-0812">Transmembrane</keyword>
<sequence>MHAVSPLTLAALLFAVGVYGMLVRRNAVAVLMAVELLLNAVNLNLVTFSALLRDRLGMGQVFTIFLITVAAAETGLGLAIVLMLYRNRGTAAIDDARELGEDGALGLKRLPSPTPPAASENDKAVAK</sequence>
<evidence type="ECO:0000256" key="8">
    <source>
        <dbReference type="SAM" id="MobiDB-lite"/>
    </source>
</evidence>
<evidence type="ECO:0000256" key="2">
    <source>
        <dbReference type="ARBA" id="ARBA00010519"/>
    </source>
</evidence>
<evidence type="ECO:0000256" key="7">
    <source>
        <dbReference type="HAMAP-Rule" id="MF_01456"/>
    </source>
</evidence>
<dbReference type="InterPro" id="IPR039428">
    <property type="entry name" value="NUOK/Mnh_C1-like"/>
</dbReference>
<evidence type="ECO:0000313" key="10">
    <source>
        <dbReference type="Proteomes" id="UP001500751"/>
    </source>
</evidence>
<keyword evidence="6 7" id="KW-0472">Membrane</keyword>
<evidence type="ECO:0000256" key="3">
    <source>
        <dbReference type="ARBA" id="ARBA00022448"/>
    </source>
</evidence>
<dbReference type="EC" id="7.1.1.-" evidence="7"/>
<organism evidence="9 10">
    <name type="scientific">Catenulispora yoronensis</name>
    <dbReference type="NCBI Taxonomy" id="450799"/>
    <lineage>
        <taxon>Bacteria</taxon>
        <taxon>Bacillati</taxon>
        <taxon>Actinomycetota</taxon>
        <taxon>Actinomycetes</taxon>
        <taxon>Catenulisporales</taxon>
        <taxon>Catenulisporaceae</taxon>
        <taxon>Catenulispora</taxon>
    </lineage>
</organism>
<dbReference type="Proteomes" id="UP001500751">
    <property type="component" value="Unassembled WGS sequence"/>
</dbReference>
<dbReference type="RefSeq" id="WP_344670956.1">
    <property type="nucleotide sequence ID" value="NZ_BAAAQN010000070.1"/>
</dbReference>
<keyword evidence="3 7" id="KW-0813">Transport</keyword>
<keyword evidence="7" id="KW-0874">Quinone</keyword>
<dbReference type="PANTHER" id="PTHR11434">
    <property type="entry name" value="NADH-UBIQUINONE OXIDOREDUCTASE SUBUNIT ND4L"/>
    <property type="match status" value="1"/>
</dbReference>
<gene>
    <name evidence="9" type="primary">nuoK_2</name>
    <name evidence="7" type="synonym">nuoK</name>
    <name evidence="9" type="ORF">GCM10009839_80140</name>
</gene>
<evidence type="ECO:0000256" key="1">
    <source>
        <dbReference type="ARBA" id="ARBA00004141"/>
    </source>
</evidence>
<accession>A0ABN2VBE6</accession>
<keyword evidence="7" id="KW-1278">Translocase</keyword>
<reference evidence="9 10" key="1">
    <citation type="journal article" date="2019" name="Int. J. Syst. Evol. Microbiol.">
        <title>The Global Catalogue of Microorganisms (GCM) 10K type strain sequencing project: providing services to taxonomists for standard genome sequencing and annotation.</title>
        <authorList>
            <consortium name="The Broad Institute Genomics Platform"/>
            <consortium name="The Broad Institute Genome Sequencing Center for Infectious Disease"/>
            <person name="Wu L."/>
            <person name="Ma J."/>
        </authorList>
    </citation>
    <scope>NUCLEOTIDE SEQUENCE [LARGE SCALE GENOMIC DNA]</scope>
    <source>
        <strain evidence="9 10">JCM 16014</strain>
    </source>
</reference>
<dbReference type="PANTHER" id="PTHR11434:SF16">
    <property type="entry name" value="NADH-UBIQUINONE OXIDOREDUCTASE CHAIN 4L"/>
    <property type="match status" value="1"/>
</dbReference>
<evidence type="ECO:0000256" key="4">
    <source>
        <dbReference type="ARBA" id="ARBA00022692"/>
    </source>
</evidence>
<protein>
    <recommendedName>
        <fullName evidence="7">NADH-quinone oxidoreductase subunit K</fullName>
        <ecNumber evidence="7">7.1.1.-</ecNumber>
    </recommendedName>
    <alternativeName>
        <fullName evidence="7">NADH dehydrogenase I subunit K</fullName>
    </alternativeName>
    <alternativeName>
        <fullName evidence="7">NDH-1 subunit K</fullName>
    </alternativeName>
</protein>
<proteinExistence type="inferred from homology"/>
<comment type="subcellular location">
    <subcellularLocation>
        <location evidence="7">Cell membrane</location>
        <topology evidence="7">Multi-pass membrane protein</topology>
    </subcellularLocation>
    <subcellularLocation>
        <location evidence="1">Membrane</location>
        <topology evidence="1">Multi-pass membrane protein</topology>
    </subcellularLocation>
</comment>
<name>A0ABN2VBE6_9ACTN</name>
<comment type="function">
    <text evidence="7">NDH-1 shuttles electrons from NADH, via FMN and iron-sulfur (Fe-S) centers, to quinones in the respiratory chain. The immediate electron acceptor for the enzyme in this species is believed to be a menaquinone. Couples the redox reaction to proton translocation (for every two electrons transferred, four hydrogen ions are translocated across the cytoplasmic membrane), and thus conserves the redox energy in a proton gradient.</text>
</comment>
<dbReference type="NCBIfam" id="NF004320">
    <property type="entry name" value="PRK05715.1-2"/>
    <property type="match status" value="1"/>
</dbReference>
<dbReference type="Pfam" id="PF00420">
    <property type="entry name" value="Oxidored_q2"/>
    <property type="match status" value="1"/>
</dbReference>
<evidence type="ECO:0000313" key="9">
    <source>
        <dbReference type="EMBL" id="GAA2058333.1"/>
    </source>
</evidence>
<keyword evidence="5 7" id="KW-1133">Transmembrane helix</keyword>
<comment type="caution">
    <text evidence="7">Lacks conserved residue(s) required for the propagation of feature annotation.</text>
</comment>
<dbReference type="NCBIfam" id="NF004323">
    <property type="entry name" value="PRK05715.1-5"/>
    <property type="match status" value="1"/>
</dbReference>
<dbReference type="HAMAP" id="MF_01456">
    <property type="entry name" value="NDH1_NuoK"/>
    <property type="match status" value="1"/>
</dbReference>
<comment type="caution">
    <text evidence="9">The sequence shown here is derived from an EMBL/GenBank/DDBJ whole genome shotgun (WGS) entry which is preliminary data.</text>
</comment>
<evidence type="ECO:0000256" key="5">
    <source>
        <dbReference type="ARBA" id="ARBA00022989"/>
    </source>
</evidence>
<comment type="similarity">
    <text evidence="2 7">Belongs to the complex I subunit 4L family.</text>
</comment>
<dbReference type="Gene3D" id="1.10.287.3510">
    <property type="match status" value="1"/>
</dbReference>